<reference evidence="2" key="1">
    <citation type="submission" date="2021-06" db="EMBL/GenBank/DDBJ databases">
        <authorList>
            <person name="Hodson N. C."/>
            <person name="Mongue J. A."/>
            <person name="Jaron S. K."/>
        </authorList>
    </citation>
    <scope>NUCLEOTIDE SEQUENCE</scope>
</reference>
<name>A0A8J2JGH6_9HEXA</name>
<feature type="region of interest" description="Disordered" evidence="1">
    <location>
        <begin position="21"/>
        <end position="49"/>
    </location>
</feature>
<comment type="caution">
    <text evidence="2">The sequence shown here is derived from an EMBL/GenBank/DDBJ whole genome shotgun (WGS) entry which is preliminary data.</text>
</comment>
<protein>
    <submittedName>
        <fullName evidence="2">Uncharacterized protein</fullName>
    </submittedName>
</protein>
<evidence type="ECO:0000256" key="1">
    <source>
        <dbReference type="SAM" id="MobiDB-lite"/>
    </source>
</evidence>
<dbReference type="EMBL" id="CAJVCH010063908">
    <property type="protein sequence ID" value="CAG7719706.1"/>
    <property type="molecule type" value="Genomic_DNA"/>
</dbReference>
<dbReference type="Proteomes" id="UP000708208">
    <property type="component" value="Unassembled WGS sequence"/>
</dbReference>
<accession>A0A8J2JGH6</accession>
<keyword evidence="3" id="KW-1185">Reference proteome</keyword>
<feature type="non-terminal residue" evidence="2">
    <location>
        <position position="1"/>
    </location>
</feature>
<evidence type="ECO:0000313" key="3">
    <source>
        <dbReference type="Proteomes" id="UP000708208"/>
    </source>
</evidence>
<feature type="compositionally biased region" description="Polar residues" evidence="1">
    <location>
        <begin position="36"/>
        <end position="49"/>
    </location>
</feature>
<evidence type="ECO:0000313" key="2">
    <source>
        <dbReference type="EMBL" id="CAG7719706.1"/>
    </source>
</evidence>
<organism evidence="2 3">
    <name type="scientific">Allacma fusca</name>
    <dbReference type="NCBI Taxonomy" id="39272"/>
    <lineage>
        <taxon>Eukaryota</taxon>
        <taxon>Metazoa</taxon>
        <taxon>Ecdysozoa</taxon>
        <taxon>Arthropoda</taxon>
        <taxon>Hexapoda</taxon>
        <taxon>Collembola</taxon>
        <taxon>Symphypleona</taxon>
        <taxon>Sminthuridae</taxon>
        <taxon>Allacma</taxon>
    </lineage>
</organism>
<dbReference type="AlphaFoldDB" id="A0A8J2JGH6"/>
<proteinExistence type="predicted"/>
<sequence length="139" mass="15717">MASKRKLKNTHRTYVTLETAVEETPNKSAGTHDAATAQNVTKNFPSTSKKVSNDWLTKLSSKHKNQSEIPPELHQEVNVEYQSPQNNDSSDFGQNTITDEVETGTKVMKRKDYVLNCRQCKDAFIYVGHKYRVVDGVVD</sequence>
<gene>
    <name evidence="2" type="ORF">AFUS01_LOCUS9016</name>
</gene>